<organism evidence="6 7">
    <name type="scientific">Sulfuriroseicoccus oceanibius</name>
    <dbReference type="NCBI Taxonomy" id="2707525"/>
    <lineage>
        <taxon>Bacteria</taxon>
        <taxon>Pseudomonadati</taxon>
        <taxon>Verrucomicrobiota</taxon>
        <taxon>Verrucomicrobiia</taxon>
        <taxon>Verrucomicrobiales</taxon>
        <taxon>Verrucomicrobiaceae</taxon>
        <taxon>Sulfuriroseicoccus</taxon>
    </lineage>
</organism>
<gene>
    <name evidence="6" type="ORF">G3M56_009380</name>
</gene>
<dbReference type="KEGG" id="soa:G3M56_009380"/>
<evidence type="ECO:0000256" key="2">
    <source>
        <dbReference type="ARBA" id="ARBA00022692"/>
    </source>
</evidence>
<dbReference type="EMBL" id="CP066776">
    <property type="protein sequence ID" value="QQL44105.1"/>
    <property type="molecule type" value="Genomic_DNA"/>
</dbReference>
<comment type="subcellular location">
    <subcellularLocation>
        <location evidence="1">Membrane</location>
        <topology evidence="1">Single-pass membrane protein</topology>
    </subcellularLocation>
</comment>
<dbReference type="GO" id="GO:0016020">
    <property type="term" value="C:membrane"/>
    <property type="evidence" value="ECO:0007669"/>
    <property type="project" value="UniProtKB-SubCell"/>
</dbReference>
<proteinExistence type="predicted"/>
<dbReference type="AlphaFoldDB" id="A0A6B3L9P8"/>
<protein>
    <submittedName>
        <fullName evidence="6">HlyD family efflux transporter periplasmic adaptor subunit</fullName>
    </submittedName>
</protein>
<evidence type="ECO:0000313" key="6">
    <source>
        <dbReference type="EMBL" id="QQL44105.1"/>
    </source>
</evidence>
<keyword evidence="3" id="KW-1133">Transmembrane helix</keyword>
<dbReference type="Gene3D" id="2.40.50.100">
    <property type="match status" value="1"/>
</dbReference>
<keyword evidence="2" id="KW-0812">Transmembrane</keyword>
<dbReference type="InterPro" id="IPR058647">
    <property type="entry name" value="BSH_CzcB-like"/>
</dbReference>
<sequence length="407" mass="45135">MSRVFRILKIAIALVLVALSLWSILLPPYFPSSSHAVVNTRKVQINSQTDGIVQSIAVGARAAVTKGQVVANVEQDQSALKREVEQLRFLEKRLQTQLANTELALSQRNAELEKDNLEYAQRTAKTVATLSAELSALTQKKDLARRELELMREEEDRMESLVEKGIVTRSKRLERSKLALEAEKRLQAFESESLRVADSLDLAKAGLHVAQTESNDALTSEIASLQHEIRELKTQRGDLQLQLTEAQSLIKTNSEYLSSLESVEITSPSDGMVWMRQAVDGQNVSTGQSLVQLADRDGVFVESFFHRYYQDTVFPGDHAFVQLRGDGRLISGKVVEVKPQEHGSNDLYVVNSVAPSSSMLRVVVEINGDELSVDEVGKLGKVVVTSSSPGVVNRSLVRLTLMLRNQQ</sequence>
<keyword evidence="7" id="KW-1185">Reference proteome</keyword>
<accession>A0A6B3L9P8</accession>
<dbReference type="PANTHER" id="PTHR30386">
    <property type="entry name" value="MEMBRANE FUSION SUBUNIT OF EMRAB-TOLC MULTIDRUG EFFLUX PUMP"/>
    <property type="match status" value="1"/>
</dbReference>
<dbReference type="Pfam" id="PF25973">
    <property type="entry name" value="BSH_CzcB"/>
    <property type="match status" value="1"/>
</dbReference>
<dbReference type="Proteomes" id="UP000475117">
    <property type="component" value="Chromosome"/>
</dbReference>
<dbReference type="PANTHER" id="PTHR30386:SF26">
    <property type="entry name" value="TRANSPORT PROTEIN COMB"/>
    <property type="match status" value="1"/>
</dbReference>
<feature type="domain" description="CzcB-like barrel-sandwich hybrid" evidence="5">
    <location>
        <begin position="43"/>
        <end position="295"/>
    </location>
</feature>
<evidence type="ECO:0000259" key="5">
    <source>
        <dbReference type="Pfam" id="PF25973"/>
    </source>
</evidence>
<dbReference type="InterPro" id="IPR050739">
    <property type="entry name" value="MFP"/>
</dbReference>
<name>A0A6B3L9P8_9BACT</name>
<reference evidence="6 7" key="1">
    <citation type="submission" date="2020-12" db="EMBL/GenBank/DDBJ databases">
        <title>Sulforoseuscoccus oceanibium gen. nov., sp. nov., a representative of the phylum Verrucomicrobia with special cytoplasmic membrane, and proposal of Sulforoseuscoccusaceae fam. nov.</title>
        <authorList>
            <person name="Xi F."/>
        </authorList>
    </citation>
    <scope>NUCLEOTIDE SEQUENCE [LARGE SCALE GENOMIC DNA]</scope>
    <source>
        <strain evidence="6 7">T37</strain>
    </source>
</reference>
<evidence type="ECO:0000256" key="3">
    <source>
        <dbReference type="ARBA" id="ARBA00022989"/>
    </source>
</evidence>
<dbReference type="RefSeq" id="WP_164362582.1">
    <property type="nucleotide sequence ID" value="NZ_CP066776.1"/>
</dbReference>
<keyword evidence="4" id="KW-0472">Membrane</keyword>
<evidence type="ECO:0000313" key="7">
    <source>
        <dbReference type="Proteomes" id="UP000475117"/>
    </source>
</evidence>
<evidence type="ECO:0000256" key="1">
    <source>
        <dbReference type="ARBA" id="ARBA00004167"/>
    </source>
</evidence>
<evidence type="ECO:0000256" key="4">
    <source>
        <dbReference type="ARBA" id="ARBA00023136"/>
    </source>
</evidence>